<dbReference type="STRING" id="319652.IV80_GL001067"/>
<dbReference type="PANTHER" id="PTHR43135">
    <property type="entry name" value="ALPHA-D-RIBOSE 1-METHYLPHOSPHONATE 5-TRIPHOSPHATE DIPHOSPHATASE"/>
    <property type="match status" value="1"/>
</dbReference>
<dbReference type="PATRIC" id="fig|319652.3.peg.1076"/>
<sequence>MKMKTTYFNAKLFNGIDNKIVSDAWFTVDDATGKITETGTETPLDDNAHVDLQGQYVMPGLINAHTHLMMNPDTNKLEFLSETEIAFGALRSLKELLHSGVTYIRDCGCAFNVDLKLYKLAEAGQLSGTEIVPSGRPISIIGGHGDFRENEDGKTNFSYLVSSQDEVRKSVREAFKQGVKNVKVMSTGGVMSANDQVDDTELSEAEMQVAVEEAHSKHMTVAAHAQGNQGIQNALDAGVDSIEHGIYVDEQQATFMREHNVYLVPTLNAAASITKYGKDKIPDYMINKNKKVQTDFYKNVAMALQKGVKVVVGTDAGTPFNSFKTGTWEEMAILVHEIGATPYQALLGATSYAAQLLRIDNEYGSLAAGKVADFLVLKENPLEKIEAVQQPDKEIYKKGHKVV</sequence>
<dbReference type="CDD" id="cd01299">
    <property type="entry name" value="Met_dep_hydrolase_A"/>
    <property type="match status" value="1"/>
</dbReference>
<dbReference type="Pfam" id="PF01979">
    <property type="entry name" value="Amidohydro_1"/>
    <property type="match status" value="1"/>
</dbReference>
<dbReference type="Gene3D" id="2.30.40.10">
    <property type="entry name" value="Urease, subunit C, domain 1"/>
    <property type="match status" value="1"/>
</dbReference>
<evidence type="ECO:0000259" key="1">
    <source>
        <dbReference type="Pfam" id="PF01979"/>
    </source>
</evidence>
<dbReference type="InterPro" id="IPR032466">
    <property type="entry name" value="Metal_Hydrolase"/>
</dbReference>
<dbReference type="Proteomes" id="UP000051568">
    <property type="component" value="Unassembled WGS sequence"/>
</dbReference>
<feature type="domain" description="Amidohydrolase-related" evidence="1">
    <location>
        <begin position="56"/>
        <end position="390"/>
    </location>
</feature>
<accession>A0A0R2IPE6</accession>
<dbReference type="SUPFAM" id="SSF51338">
    <property type="entry name" value="Composite domain of metallo-dependent hydrolases"/>
    <property type="match status" value="1"/>
</dbReference>
<dbReference type="InterPro" id="IPR006680">
    <property type="entry name" value="Amidohydro-rel"/>
</dbReference>
<dbReference type="PANTHER" id="PTHR43135:SF3">
    <property type="entry name" value="ALPHA-D-RIBOSE 1-METHYLPHOSPHONATE 5-TRIPHOSPHATE DIPHOSPHATASE"/>
    <property type="match status" value="1"/>
</dbReference>
<gene>
    <name evidence="2" type="ORF">IV80_GL001067</name>
</gene>
<dbReference type="EMBL" id="JQBR01000003">
    <property type="protein sequence ID" value="KRN66977.1"/>
    <property type="molecule type" value="Genomic_DNA"/>
</dbReference>
<dbReference type="GO" id="GO:0016810">
    <property type="term" value="F:hydrolase activity, acting on carbon-nitrogen (but not peptide) bonds"/>
    <property type="evidence" value="ECO:0007669"/>
    <property type="project" value="InterPro"/>
</dbReference>
<protein>
    <submittedName>
        <fullName evidence="2">Amidohydrolase</fullName>
    </submittedName>
</protein>
<dbReference type="SUPFAM" id="SSF51556">
    <property type="entry name" value="Metallo-dependent hydrolases"/>
    <property type="match status" value="1"/>
</dbReference>
<evidence type="ECO:0000313" key="3">
    <source>
        <dbReference type="Proteomes" id="UP000051568"/>
    </source>
</evidence>
<comment type="caution">
    <text evidence="2">The sequence shown here is derived from an EMBL/GenBank/DDBJ whole genome shotgun (WGS) entry which is preliminary data.</text>
</comment>
<dbReference type="AlphaFoldDB" id="A0A0R2IPE6"/>
<dbReference type="InterPro" id="IPR057744">
    <property type="entry name" value="OTAase-like"/>
</dbReference>
<keyword evidence="2" id="KW-0378">Hydrolase</keyword>
<dbReference type="Gene3D" id="3.20.20.140">
    <property type="entry name" value="Metal-dependent hydrolases"/>
    <property type="match status" value="1"/>
</dbReference>
<dbReference type="InterPro" id="IPR051781">
    <property type="entry name" value="Metallo-dep_Hydrolase"/>
</dbReference>
<organism evidence="2 3">
    <name type="scientific">Pediococcus cellicola</name>
    <dbReference type="NCBI Taxonomy" id="319652"/>
    <lineage>
        <taxon>Bacteria</taxon>
        <taxon>Bacillati</taxon>
        <taxon>Bacillota</taxon>
        <taxon>Bacilli</taxon>
        <taxon>Lactobacillales</taxon>
        <taxon>Lactobacillaceae</taxon>
        <taxon>Pediococcus</taxon>
    </lineage>
</organism>
<dbReference type="InterPro" id="IPR011059">
    <property type="entry name" value="Metal-dep_hydrolase_composite"/>
</dbReference>
<proteinExistence type="predicted"/>
<keyword evidence="3" id="KW-1185">Reference proteome</keyword>
<name>A0A0R2IPE6_9LACO</name>
<reference evidence="2 3" key="1">
    <citation type="journal article" date="2015" name="Genome Announc.">
        <title>Expanding the biotechnology potential of lactobacilli through comparative genomics of 213 strains and associated genera.</title>
        <authorList>
            <person name="Sun Z."/>
            <person name="Harris H.M."/>
            <person name="McCann A."/>
            <person name="Guo C."/>
            <person name="Argimon S."/>
            <person name="Zhang W."/>
            <person name="Yang X."/>
            <person name="Jeffery I.B."/>
            <person name="Cooney J.C."/>
            <person name="Kagawa T.F."/>
            <person name="Liu W."/>
            <person name="Song Y."/>
            <person name="Salvetti E."/>
            <person name="Wrobel A."/>
            <person name="Rasinkangas P."/>
            <person name="Parkhill J."/>
            <person name="Rea M.C."/>
            <person name="O'Sullivan O."/>
            <person name="Ritari J."/>
            <person name="Douillard F.P."/>
            <person name="Paul Ross R."/>
            <person name="Yang R."/>
            <person name="Briner A.E."/>
            <person name="Felis G.E."/>
            <person name="de Vos W.M."/>
            <person name="Barrangou R."/>
            <person name="Klaenhammer T.R."/>
            <person name="Caufield P.W."/>
            <person name="Cui Y."/>
            <person name="Zhang H."/>
            <person name="O'Toole P.W."/>
        </authorList>
    </citation>
    <scope>NUCLEOTIDE SEQUENCE [LARGE SCALE GENOMIC DNA]</scope>
    <source>
        <strain evidence="2 3">DSM 17757</strain>
    </source>
</reference>
<evidence type="ECO:0000313" key="2">
    <source>
        <dbReference type="EMBL" id="KRN66977.1"/>
    </source>
</evidence>